<name>A0A0F3N6G3_RICAM</name>
<organism evidence="1 2">
    <name type="scientific">Rickettsia amblyommatis str. Ac/Pa</name>
    <dbReference type="NCBI Taxonomy" id="1359164"/>
    <lineage>
        <taxon>Bacteria</taxon>
        <taxon>Pseudomonadati</taxon>
        <taxon>Pseudomonadota</taxon>
        <taxon>Alphaproteobacteria</taxon>
        <taxon>Rickettsiales</taxon>
        <taxon>Rickettsiaceae</taxon>
        <taxon>Rickettsieae</taxon>
        <taxon>Rickettsia</taxon>
        <taxon>spotted fever group</taxon>
    </lineage>
</organism>
<evidence type="ECO:0000313" key="1">
    <source>
        <dbReference type="EMBL" id="KJV62504.1"/>
    </source>
</evidence>
<dbReference type="AlphaFoldDB" id="A0A0F3N6G3"/>
<evidence type="ECO:0000313" key="2">
    <source>
        <dbReference type="Proteomes" id="UP000033556"/>
    </source>
</evidence>
<gene>
    <name evidence="1" type="ORF">APHACPA_1533</name>
</gene>
<comment type="caution">
    <text evidence="1">The sequence shown here is derived from an EMBL/GenBank/DDBJ whole genome shotgun (WGS) entry which is preliminary data.</text>
</comment>
<reference evidence="1 2" key="1">
    <citation type="submission" date="2015-01" db="EMBL/GenBank/DDBJ databases">
        <title>Genome Sequencing of Rickettsiales.</title>
        <authorList>
            <person name="Daugherty S.C."/>
            <person name="Su Q."/>
            <person name="Abolude K."/>
            <person name="Beier-Sexton M."/>
            <person name="Carlyon J.A."/>
            <person name="Carter R."/>
            <person name="Day N.P."/>
            <person name="Dumler S.J."/>
            <person name="Dyachenko V."/>
            <person name="Godinez A."/>
            <person name="Kurtti T.J."/>
            <person name="Lichay M."/>
            <person name="Mullins K.E."/>
            <person name="Ott S."/>
            <person name="Pappas-Brown V."/>
            <person name="Paris D.H."/>
            <person name="Patel P."/>
            <person name="Richards A.L."/>
            <person name="Sadzewicz L."/>
            <person name="Sears K."/>
            <person name="Seidman D."/>
            <person name="Sengamalay N."/>
            <person name="Stenos J."/>
            <person name="Tallon L.J."/>
            <person name="Vincent G."/>
            <person name="Fraser C.M."/>
            <person name="Munderloh U."/>
            <person name="Dunning-Hotopp J.C."/>
        </authorList>
    </citation>
    <scope>NUCLEOTIDE SEQUENCE [LARGE SCALE GENOMIC DNA]</scope>
    <source>
        <strain evidence="1 2">Ac/Pa</strain>
    </source>
</reference>
<dbReference type="Proteomes" id="UP000033556">
    <property type="component" value="Unassembled WGS sequence"/>
</dbReference>
<dbReference type="RefSeq" id="WP_052688477.1">
    <property type="nucleotide sequence ID" value="NZ_LANR01000001.1"/>
</dbReference>
<dbReference type="Pfam" id="PF06122">
    <property type="entry name" value="TraH"/>
    <property type="match status" value="1"/>
</dbReference>
<dbReference type="EMBL" id="LANR01000001">
    <property type="protein sequence ID" value="KJV62504.1"/>
    <property type="molecule type" value="Genomic_DNA"/>
</dbReference>
<protein>
    <submittedName>
        <fullName evidence="1">F sex factor N terminal family protein</fullName>
    </submittedName>
</protein>
<keyword evidence="2" id="KW-1185">Reference proteome</keyword>
<dbReference type="PATRIC" id="fig|1359164.3.peg.1520"/>
<sequence length="128" mass="14585">MSANVTKPEAYQSQAAGYYAAGGLSVRTNKTAFNPIATTPPTLNMSCSGIGEHFYPIEQIGIKFYYLEQKAWAYRNAKEFVYKFWHVTPHSHNINQFWQFLLNSAWQEMIVVFTIGAVLSILHFQVCP</sequence>
<accession>A0A0F3N6G3</accession>
<dbReference type="InterPro" id="IPR010927">
    <property type="entry name" value="T4SS_TraH"/>
</dbReference>
<proteinExistence type="predicted"/>